<proteinExistence type="predicted"/>
<comment type="caution">
    <text evidence="1">The sequence shown here is derived from an EMBL/GenBank/DDBJ whole genome shotgun (WGS) entry which is preliminary data.</text>
</comment>
<dbReference type="Proteomes" id="UP000028582">
    <property type="component" value="Unassembled WGS sequence"/>
</dbReference>
<accession>A0A080Z0E3</accession>
<name>A0A080Z0E3_PHYNI</name>
<evidence type="ECO:0000313" key="1">
    <source>
        <dbReference type="EMBL" id="ETO60104.1"/>
    </source>
</evidence>
<organism evidence="1 2">
    <name type="scientific">Phytophthora nicotianae P1976</name>
    <dbReference type="NCBI Taxonomy" id="1317066"/>
    <lineage>
        <taxon>Eukaryota</taxon>
        <taxon>Sar</taxon>
        <taxon>Stramenopiles</taxon>
        <taxon>Oomycota</taxon>
        <taxon>Peronosporomycetes</taxon>
        <taxon>Peronosporales</taxon>
        <taxon>Peronosporaceae</taxon>
        <taxon>Phytophthora</taxon>
    </lineage>
</organism>
<sequence>MGAMSGSEPERDVPPDGSRVALPSLWNGMTTGLRFASIWTKRLLTNYFDSACLHRWREGIERFKREPYQLLIAPSHHSSTRMSVDSSPLAEMADMSETTARLRKLSLLEAVAQRSNSGTAQTVFKCVIPDSGYFLSRSSHSGSNSSVRTAGLGKVMALDNESVISTINEVPGQCKGGDTME</sequence>
<protein>
    <submittedName>
        <fullName evidence="1">Uncharacterized protein</fullName>
    </submittedName>
</protein>
<reference evidence="1 2" key="1">
    <citation type="submission" date="2013-11" db="EMBL/GenBank/DDBJ databases">
        <title>The Genome Sequence of Phytophthora parasitica P1976.</title>
        <authorList>
            <consortium name="The Broad Institute Genomics Platform"/>
            <person name="Russ C."/>
            <person name="Tyler B."/>
            <person name="Panabieres F."/>
            <person name="Shan W."/>
            <person name="Tripathy S."/>
            <person name="Grunwald N."/>
            <person name="Machado M."/>
            <person name="Johnson C.S."/>
            <person name="Walker B."/>
            <person name="Young S."/>
            <person name="Zeng Q."/>
            <person name="Gargeya S."/>
            <person name="Fitzgerald M."/>
            <person name="Haas B."/>
            <person name="Abouelleil A."/>
            <person name="Allen A.W."/>
            <person name="Alvarado L."/>
            <person name="Arachchi H.M."/>
            <person name="Berlin A.M."/>
            <person name="Chapman S.B."/>
            <person name="Gainer-Dewar J."/>
            <person name="Goldberg J."/>
            <person name="Griggs A."/>
            <person name="Gujja S."/>
            <person name="Hansen M."/>
            <person name="Howarth C."/>
            <person name="Imamovic A."/>
            <person name="Ireland A."/>
            <person name="Larimer J."/>
            <person name="McCowan C."/>
            <person name="Murphy C."/>
            <person name="Pearson M."/>
            <person name="Poon T.W."/>
            <person name="Priest M."/>
            <person name="Roberts A."/>
            <person name="Saif S."/>
            <person name="Shea T."/>
            <person name="Sisk P."/>
            <person name="Sykes S."/>
            <person name="Wortman J."/>
            <person name="Nusbaum C."/>
            <person name="Birren B."/>
        </authorList>
    </citation>
    <scope>NUCLEOTIDE SEQUENCE [LARGE SCALE GENOMIC DNA]</scope>
    <source>
        <strain evidence="1 2">P1976</strain>
    </source>
</reference>
<gene>
    <name evidence="1" type="ORF">F444_21662</name>
</gene>
<evidence type="ECO:0000313" key="2">
    <source>
        <dbReference type="Proteomes" id="UP000028582"/>
    </source>
</evidence>
<dbReference type="AlphaFoldDB" id="A0A080Z0E3"/>
<dbReference type="EMBL" id="ANJA01004004">
    <property type="protein sequence ID" value="ETO60104.1"/>
    <property type="molecule type" value="Genomic_DNA"/>
</dbReference>